<dbReference type="OrthoDB" id="168808at2157"/>
<dbReference type="KEGG" id="abri:DFR85_15515"/>
<dbReference type="AlphaFoldDB" id="A0A2U9IIC1"/>
<protein>
    <recommendedName>
        <fullName evidence="1">HTH bat-type domain-containing protein</fullName>
    </recommendedName>
</protein>
<evidence type="ECO:0000259" key="1">
    <source>
        <dbReference type="Pfam" id="PF04967"/>
    </source>
</evidence>
<dbReference type="Pfam" id="PF04967">
    <property type="entry name" value="HTH_10"/>
    <property type="match status" value="1"/>
</dbReference>
<feature type="domain" description="HTH bat-type" evidence="1">
    <location>
        <begin position="148"/>
        <end position="200"/>
    </location>
</feature>
<evidence type="ECO:0000313" key="3">
    <source>
        <dbReference type="Proteomes" id="UP000248044"/>
    </source>
</evidence>
<proteinExistence type="predicted"/>
<organism evidence="2 3">
    <name type="scientific">Acidianus brierleyi</name>
    <dbReference type="NCBI Taxonomy" id="41673"/>
    <lineage>
        <taxon>Archaea</taxon>
        <taxon>Thermoproteota</taxon>
        <taxon>Thermoprotei</taxon>
        <taxon>Sulfolobales</taxon>
        <taxon>Sulfolobaceae</taxon>
        <taxon>Acidianus</taxon>
    </lineage>
</organism>
<evidence type="ECO:0000313" key="2">
    <source>
        <dbReference type="EMBL" id="AWR95777.1"/>
    </source>
</evidence>
<dbReference type="Proteomes" id="UP000248044">
    <property type="component" value="Chromosome"/>
</dbReference>
<sequence length="211" mass="24545">MNLLNRVKVTIIHEGCWTNLPSLRDIYTINYNVYPEKGYLRSRIIVPKGLRKEVLKMKNYDSIKKINHIHSVDSTILVDFLNTYKDSIAGYLYDNEVLFLGNMIGNGKETWDFITTKNKVNEIINGLSSMGKIVDVKIKDCPRLIPQLSSSQLKVLRYALSNGYLDYPRIMDAEELAKKLNISKITFLYHLRAAERKLIEFYLDYLDDELQ</sequence>
<dbReference type="InterPro" id="IPR007050">
    <property type="entry name" value="HTH_bacterioopsin"/>
</dbReference>
<keyword evidence="3" id="KW-1185">Reference proteome</keyword>
<dbReference type="PANTHER" id="PTHR34236">
    <property type="entry name" value="DIMETHYL SULFOXIDE REDUCTASE TRANSCRIPTIONAL ACTIVATOR"/>
    <property type="match status" value="1"/>
</dbReference>
<dbReference type="PANTHER" id="PTHR34236:SF1">
    <property type="entry name" value="DIMETHYL SULFOXIDE REDUCTASE TRANSCRIPTIONAL ACTIVATOR"/>
    <property type="match status" value="1"/>
</dbReference>
<reference evidence="2 3" key="1">
    <citation type="submission" date="2018-05" db="EMBL/GenBank/DDBJ databases">
        <title>Complete Genome Sequences of Extremely Thermoacidophilic, Metal-Mobilizing Type-Strain Members of the Archaeal Family Sulfolobaceae: Acidianus brierleyi DSM-1651T, Acidianus sulfidivorans DSM-18786T, Metallosphaera hakonensis DSM-7519T, and Metallosphaera prunae DSM-10039T.</title>
        <authorList>
            <person name="Counts J.A."/>
            <person name="Kelly R.M."/>
        </authorList>
    </citation>
    <scope>NUCLEOTIDE SEQUENCE [LARGE SCALE GENOMIC DNA]</scope>
    <source>
        <strain evidence="2 3">DSM 1651</strain>
    </source>
</reference>
<dbReference type="GeneID" id="36833593"/>
<dbReference type="RefSeq" id="WP_110271655.1">
    <property type="nucleotide sequence ID" value="NZ_CP029289.2"/>
</dbReference>
<name>A0A2U9IIC1_9CREN</name>
<dbReference type="EMBL" id="CP029289">
    <property type="protein sequence ID" value="AWR95777.1"/>
    <property type="molecule type" value="Genomic_DNA"/>
</dbReference>
<gene>
    <name evidence="2" type="ORF">DFR85_15515</name>
</gene>
<accession>A0A2U9IIC1</accession>